<dbReference type="InterPro" id="IPR056443">
    <property type="entry name" value="AEP_C962R"/>
</dbReference>
<dbReference type="GO" id="GO:0005759">
    <property type="term" value="C:mitochondrial matrix"/>
    <property type="evidence" value="ECO:0007669"/>
    <property type="project" value="TreeGrafter"/>
</dbReference>
<dbReference type="GO" id="GO:0031297">
    <property type="term" value="P:replication fork processing"/>
    <property type="evidence" value="ECO:0007669"/>
    <property type="project" value="TreeGrafter"/>
</dbReference>
<dbReference type="InterPro" id="IPR044917">
    <property type="entry name" value="PRIMPOL"/>
</dbReference>
<dbReference type="Pfam" id="PF03121">
    <property type="entry name" value="Herpes_UL52"/>
    <property type="match status" value="1"/>
</dbReference>
<comment type="catalytic activity">
    <reaction evidence="7">
        <text>DNA(n) + a 2'-deoxyribonucleoside 5'-triphosphate = DNA(n+1) + diphosphate</text>
        <dbReference type="Rhea" id="RHEA:22508"/>
        <dbReference type="Rhea" id="RHEA-COMP:17339"/>
        <dbReference type="Rhea" id="RHEA-COMP:17340"/>
        <dbReference type="ChEBI" id="CHEBI:33019"/>
        <dbReference type="ChEBI" id="CHEBI:61560"/>
        <dbReference type="ChEBI" id="CHEBI:173112"/>
        <dbReference type="EC" id="2.7.7.7"/>
    </reaction>
    <physiologicalReaction direction="left-to-right" evidence="7">
        <dbReference type="Rhea" id="RHEA:22509"/>
    </physiologicalReaction>
</comment>
<dbReference type="AlphaFoldDB" id="A0AAD4RAC6"/>
<evidence type="ECO:0000256" key="7">
    <source>
        <dbReference type="ARBA" id="ARBA00047303"/>
    </source>
</evidence>
<dbReference type="GO" id="GO:0006264">
    <property type="term" value="P:mitochondrial DNA replication"/>
    <property type="evidence" value="ECO:0007669"/>
    <property type="project" value="TreeGrafter"/>
</dbReference>
<evidence type="ECO:0000313" key="9">
    <source>
        <dbReference type="EMBL" id="KAI1720596.1"/>
    </source>
</evidence>
<proteinExistence type="inferred from homology"/>
<keyword evidence="3" id="KW-0548">Nucleotidyltransferase</keyword>
<evidence type="ECO:0000313" key="10">
    <source>
        <dbReference type="Proteomes" id="UP001201812"/>
    </source>
</evidence>
<dbReference type="GO" id="GO:0009411">
    <property type="term" value="P:response to UV"/>
    <property type="evidence" value="ECO:0007669"/>
    <property type="project" value="TreeGrafter"/>
</dbReference>
<dbReference type="PANTHER" id="PTHR31399">
    <property type="entry name" value="DNA-DIRECTED PRIMASE / POLYMERASE PROTEIN"/>
    <property type="match status" value="1"/>
</dbReference>
<protein>
    <recommendedName>
        <fullName evidence="4">DNA-directed primase/polymerase protein</fullName>
        <ecNumber evidence="6">2.7.7.102</ecNumber>
        <ecNumber evidence="2">2.7.7.7</ecNumber>
    </recommendedName>
</protein>
<sequence>MNDVESSLQKHGFIIDYRQSNVIPKTKNKPNLRIFSFESPKLKPGGRKFIVGDMRTFYLWYRSCDEKFRHFYEIIQENRPCRLYFDLEYKKEFNVDLDGETVLDQFLHLCTKVISEVMGCQLDRDKSFLVLDSSTESKFSAHVIVHMPGEKLFPSNVDLKLLIKRICHQMIEENIGLIRDDGSAKFLCDLSVYSKNRNFRLFLSSKLGKGHVLKLAKSCRFYGDIANPSNAQVFLDALVVPLRFHKFEVMKMPEITFPETQMRSTQSSQIPASLSSRPMSETAAVYEINNGRAPSPFPELDDHMLAVFRKLNPDAGIRIWRIIVPKYRLERVIQYQLTNCRFCYNKKREHKRNNVYWSVHLDGQYYVQRCFDVIDCYKFSSEKSRIPQNITDQITERVDSIFKDALESATQKEVSYHLEKAFSESFYSSAYDRLFENIFLEENDENGDNS</sequence>
<keyword evidence="3" id="KW-0808">Transferase</keyword>
<comment type="similarity">
    <text evidence="1">Belongs to the eukaryotic-type primase small subunit family.</text>
</comment>
<keyword evidence="10" id="KW-1185">Reference proteome</keyword>
<dbReference type="GO" id="GO:0042276">
    <property type="term" value="P:error-prone translesion synthesis"/>
    <property type="evidence" value="ECO:0007669"/>
    <property type="project" value="InterPro"/>
</dbReference>
<dbReference type="GO" id="GO:0003887">
    <property type="term" value="F:DNA-directed DNA polymerase activity"/>
    <property type="evidence" value="ECO:0007669"/>
    <property type="project" value="UniProtKB-KW"/>
</dbReference>
<dbReference type="GO" id="GO:0005634">
    <property type="term" value="C:nucleus"/>
    <property type="evidence" value="ECO:0007669"/>
    <property type="project" value="TreeGrafter"/>
</dbReference>
<evidence type="ECO:0000256" key="3">
    <source>
        <dbReference type="ARBA" id="ARBA00022932"/>
    </source>
</evidence>
<organism evidence="9 10">
    <name type="scientific">Ditylenchus destructor</name>
    <dbReference type="NCBI Taxonomy" id="166010"/>
    <lineage>
        <taxon>Eukaryota</taxon>
        <taxon>Metazoa</taxon>
        <taxon>Ecdysozoa</taxon>
        <taxon>Nematoda</taxon>
        <taxon>Chromadorea</taxon>
        <taxon>Rhabditida</taxon>
        <taxon>Tylenchina</taxon>
        <taxon>Tylenchomorpha</taxon>
        <taxon>Sphaerularioidea</taxon>
        <taxon>Anguinidae</taxon>
        <taxon>Anguininae</taxon>
        <taxon>Ditylenchus</taxon>
    </lineage>
</organism>
<comment type="caution">
    <text evidence="9">The sequence shown here is derived from an EMBL/GenBank/DDBJ whole genome shotgun (WGS) entry which is preliminary data.</text>
</comment>
<dbReference type="EC" id="2.7.7.102" evidence="6"/>
<evidence type="ECO:0000259" key="8">
    <source>
        <dbReference type="Pfam" id="PF23162"/>
    </source>
</evidence>
<evidence type="ECO:0000256" key="2">
    <source>
        <dbReference type="ARBA" id="ARBA00012417"/>
    </source>
</evidence>
<feature type="domain" description="C962R-like N-terminal AEP" evidence="8">
    <location>
        <begin position="53"/>
        <end position="214"/>
    </location>
</feature>
<dbReference type="Proteomes" id="UP001201812">
    <property type="component" value="Unassembled WGS sequence"/>
</dbReference>
<keyword evidence="3" id="KW-0239">DNA-directed DNA polymerase</keyword>
<evidence type="ECO:0000256" key="5">
    <source>
        <dbReference type="ARBA" id="ARBA00044677"/>
    </source>
</evidence>
<name>A0AAD4RAC6_9BILA</name>
<dbReference type="PANTHER" id="PTHR31399:SF0">
    <property type="entry name" value="DNA-DIRECTED PRIMASE_POLYMERASE PROTEIN"/>
    <property type="match status" value="1"/>
</dbReference>
<evidence type="ECO:0000256" key="6">
    <source>
        <dbReference type="ARBA" id="ARBA00044768"/>
    </source>
</evidence>
<dbReference type="Pfam" id="PF23162">
    <property type="entry name" value="AEP_C962R"/>
    <property type="match status" value="1"/>
</dbReference>
<dbReference type="GO" id="GO:0003682">
    <property type="term" value="F:chromatin binding"/>
    <property type="evidence" value="ECO:0007669"/>
    <property type="project" value="TreeGrafter"/>
</dbReference>
<gene>
    <name evidence="9" type="ORF">DdX_04836</name>
</gene>
<accession>A0AAD4RAC6</accession>
<reference evidence="9" key="1">
    <citation type="submission" date="2022-01" db="EMBL/GenBank/DDBJ databases">
        <title>Genome Sequence Resource for Two Populations of Ditylenchus destructor, the Migratory Endoparasitic Phytonematode.</title>
        <authorList>
            <person name="Zhang H."/>
            <person name="Lin R."/>
            <person name="Xie B."/>
        </authorList>
    </citation>
    <scope>NUCLEOTIDE SEQUENCE</scope>
    <source>
        <strain evidence="9">BazhouSP</strain>
    </source>
</reference>
<evidence type="ECO:0000256" key="4">
    <source>
        <dbReference type="ARBA" id="ARBA00026139"/>
    </source>
</evidence>
<dbReference type="EMBL" id="JAKKPZ010000005">
    <property type="protein sequence ID" value="KAI1720596.1"/>
    <property type="molecule type" value="Genomic_DNA"/>
</dbReference>
<comment type="catalytic activity">
    <reaction evidence="5">
        <text>ssDNA + n NTP = ssDNA/pppN(pN)n-1 hybrid + (n-1) diphosphate.</text>
        <dbReference type="EC" id="2.7.7.102"/>
    </reaction>
</comment>
<evidence type="ECO:0000256" key="1">
    <source>
        <dbReference type="ARBA" id="ARBA00009762"/>
    </source>
</evidence>
<dbReference type="EC" id="2.7.7.7" evidence="2"/>